<dbReference type="InterPro" id="IPR024512">
    <property type="entry name" value="Ser_palmitoyltrfase_ssu-like"/>
</dbReference>
<dbReference type="EMBL" id="FJUY01000017">
    <property type="protein sequence ID" value="CZT23673.1"/>
    <property type="molecule type" value="Genomic_DNA"/>
</dbReference>
<proteinExistence type="predicted"/>
<keyword evidence="3" id="KW-0256">Endoplasmic reticulum</keyword>
<sequence>MDFSDSTTRYAAVISVVALLAAFLLLQPTGLVKWLQKKNYQYEVTFALYMLTPTEKFIFNSVLFLTVSMLLIATILYLPNHIMTISRRTYYYFAGDATNSTSRQAAETASKAGTAVLDAATTWAQTAYQAAINKTAAAAQEVASEAATAPLVN</sequence>
<evidence type="ECO:0000313" key="8">
    <source>
        <dbReference type="Proteomes" id="UP000225277"/>
    </source>
</evidence>
<keyword evidence="5 6" id="KW-0472">Membrane</keyword>
<name>A0A2D3V6R5_9PEZI</name>
<dbReference type="AlphaFoldDB" id="A0A2D3V6R5"/>
<evidence type="ECO:0000256" key="1">
    <source>
        <dbReference type="ARBA" id="ARBA00004477"/>
    </source>
</evidence>
<keyword evidence="2 6" id="KW-0812">Transmembrane</keyword>
<organism evidence="7 8">
    <name type="scientific">Ramularia collo-cygni</name>
    <dbReference type="NCBI Taxonomy" id="112498"/>
    <lineage>
        <taxon>Eukaryota</taxon>
        <taxon>Fungi</taxon>
        <taxon>Dikarya</taxon>
        <taxon>Ascomycota</taxon>
        <taxon>Pezizomycotina</taxon>
        <taxon>Dothideomycetes</taxon>
        <taxon>Dothideomycetidae</taxon>
        <taxon>Mycosphaerellales</taxon>
        <taxon>Mycosphaerellaceae</taxon>
        <taxon>Ramularia</taxon>
    </lineage>
</organism>
<evidence type="ECO:0000256" key="2">
    <source>
        <dbReference type="ARBA" id="ARBA00022692"/>
    </source>
</evidence>
<protein>
    <submittedName>
        <fullName evidence="7">Uncharacterized protein</fullName>
    </submittedName>
</protein>
<dbReference type="Proteomes" id="UP000225277">
    <property type="component" value="Unassembled WGS sequence"/>
</dbReference>
<reference evidence="7 8" key="1">
    <citation type="submission" date="2016-03" db="EMBL/GenBank/DDBJ databases">
        <authorList>
            <person name="Ploux O."/>
        </authorList>
    </citation>
    <scope>NUCLEOTIDE SEQUENCE [LARGE SCALE GENOMIC DNA]</scope>
    <source>
        <strain evidence="7 8">URUG2</strain>
    </source>
</reference>
<evidence type="ECO:0000256" key="5">
    <source>
        <dbReference type="ARBA" id="ARBA00023136"/>
    </source>
</evidence>
<feature type="transmembrane region" description="Helical" evidence="6">
    <location>
        <begin position="57"/>
        <end position="78"/>
    </location>
</feature>
<comment type="subcellular location">
    <subcellularLocation>
        <location evidence="1">Endoplasmic reticulum membrane</location>
        <topology evidence="1">Multi-pass membrane protein</topology>
    </subcellularLocation>
</comment>
<evidence type="ECO:0000313" key="7">
    <source>
        <dbReference type="EMBL" id="CZT23673.1"/>
    </source>
</evidence>
<feature type="transmembrane region" description="Helical" evidence="6">
    <location>
        <begin position="7"/>
        <end position="26"/>
    </location>
</feature>
<gene>
    <name evidence="7" type="ORF">RCC_09387</name>
</gene>
<keyword evidence="8" id="KW-1185">Reference proteome</keyword>
<evidence type="ECO:0000256" key="6">
    <source>
        <dbReference type="SAM" id="Phobius"/>
    </source>
</evidence>
<dbReference type="OrthoDB" id="202672at2759"/>
<evidence type="ECO:0000256" key="4">
    <source>
        <dbReference type="ARBA" id="ARBA00022989"/>
    </source>
</evidence>
<dbReference type="RefSeq" id="XP_023630397.1">
    <property type="nucleotide sequence ID" value="XM_023774629.1"/>
</dbReference>
<dbReference type="GeneID" id="35604458"/>
<accession>A0A2D3V6R5</accession>
<dbReference type="GO" id="GO:0005789">
    <property type="term" value="C:endoplasmic reticulum membrane"/>
    <property type="evidence" value="ECO:0007669"/>
    <property type="project" value="UniProtKB-SubCell"/>
</dbReference>
<evidence type="ECO:0000256" key="3">
    <source>
        <dbReference type="ARBA" id="ARBA00022824"/>
    </source>
</evidence>
<dbReference type="STRING" id="112498.A0A2D3V6R5"/>
<dbReference type="Pfam" id="PF11779">
    <property type="entry name" value="SPT_ssu-like"/>
    <property type="match status" value="1"/>
</dbReference>
<keyword evidence="4 6" id="KW-1133">Transmembrane helix</keyword>